<dbReference type="Proteomes" id="UP001081709">
    <property type="component" value="Unassembled WGS sequence"/>
</dbReference>
<reference evidence="2" key="1">
    <citation type="submission" date="2022-11" db="EMBL/GenBank/DDBJ databases">
        <title>Corynebacterium sp. isolated from Penguins.</title>
        <authorList>
            <person name="Sedlar K."/>
            <person name="Svec P."/>
        </authorList>
    </citation>
    <scope>NUCLEOTIDE SEQUENCE</scope>
    <source>
        <strain evidence="2">P7003</strain>
    </source>
</reference>
<proteinExistence type="predicted"/>
<evidence type="ECO:0000313" key="2">
    <source>
        <dbReference type="EMBL" id="MCX7445818.1"/>
    </source>
</evidence>
<feature type="coiled-coil region" evidence="1">
    <location>
        <begin position="55"/>
        <end position="82"/>
    </location>
</feature>
<name>A0ABT3WYA8_9CORY</name>
<evidence type="ECO:0000256" key="1">
    <source>
        <dbReference type="SAM" id="Coils"/>
    </source>
</evidence>
<dbReference type="RefSeq" id="WP_267186845.1">
    <property type="nucleotide sequence ID" value="NZ_JAPMKV010000010.1"/>
</dbReference>
<evidence type="ECO:0000313" key="3">
    <source>
        <dbReference type="Proteomes" id="UP001081709"/>
    </source>
</evidence>
<protein>
    <submittedName>
        <fullName evidence="2">Uncharacterized protein</fullName>
    </submittedName>
</protein>
<dbReference type="EMBL" id="JAPMKV010000010">
    <property type="protein sequence ID" value="MCX7445818.1"/>
    <property type="molecule type" value="Genomic_DNA"/>
</dbReference>
<accession>A0ABT3WYA8</accession>
<keyword evidence="1" id="KW-0175">Coiled coil</keyword>
<organism evidence="2 3">
    <name type="scientific">Corynebacterium pygosceleis</name>
    <dbReference type="NCBI Taxonomy" id="2800406"/>
    <lineage>
        <taxon>Bacteria</taxon>
        <taxon>Bacillati</taxon>
        <taxon>Actinomycetota</taxon>
        <taxon>Actinomycetes</taxon>
        <taxon>Mycobacteriales</taxon>
        <taxon>Corynebacteriaceae</taxon>
        <taxon>Corynebacterium</taxon>
    </lineage>
</organism>
<sequence length="93" mass="10729">MTIRRMLVLVNQLSRDTSRFWCDLYDREPLTNDGRVTASIYTALVDVPHPLLGSRSELIEAGAREQEKKKEAEARRERVKRAFAARRSALNNN</sequence>
<keyword evidence="3" id="KW-1185">Reference proteome</keyword>
<gene>
    <name evidence="2" type="ORF">OS125_11300</name>
</gene>
<comment type="caution">
    <text evidence="2">The sequence shown here is derived from an EMBL/GenBank/DDBJ whole genome shotgun (WGS) entry which is preliminary data.</text>
</comment>